<accession>A0A8B6FN09</accession>
<feature type="transmembrane region" description="Helical" evidence="11">
    <location>
        <begin position="138"/>
        <end position="160"/>
    </location>
</feature>
<feature type="compositionally biased region" description="Acidic residues" evidence="10">
    <location>
        <begin position="454"/>
        <end position="470"/>
    </location>
</feature>
<feature type="compositionally biased region" description="Polar residues" evidence="10">
    <location>
        <begin position="354"/>
        <end position="370"/>
    </location>
</feature>
<dbReference type="PANTHER" id="PTHR11866:SF42">
    <property type="entry name" value="G-PROTEIN COUPLED RECEPTORS FAMILY 1 PROFILE DOMAIN-CONTAINING PROTEIN"/>
    <property type="match status" value="1"/>
</dbReference>
<evidence type="ECO:0000256" key="9">
    <source>
        <dbReference type="ARBA" id="ARBA00023224"/>
    </source>
</evidence>
<protein>
    <recommendedName>
        <fullName evidence="12">G-protein coupled receptors family 1 profile domain-containing protein</fullName>
    </recommendedName>
</protein>
<name>A0A8B6FN09_MYTGA</name>
<keyword evidence="9" id="KW-0807">Transducer</keyword>
<feature type="transmembrane region" description="Helical" evidence="11">
    <location>
        <begin position="20"/>
        <end position="46"/>
    </location>
</feature>
<dbReference type="AlphaFoldDB" id="A0A8B6FN09"/>
<evidence type="ECO:0000313" key="13">
    <source>
        <dbReference type="EMBL" id="VDI52615.1"/>
    </source>
</evidence>
<feature type="transmembrane region" description="Helical" evidence="11">
    <location>
        <begin position="282"/>
        <end position="303"/>
    </location>
</feature>
<reference evidence="13" key="1">
    <citation type="submission" date="2018-11" db="EMBL/GenBank/DDBJ databases">
        <authorList>
            <person name="Alioto T."/>
            <person name="Alioto T."/>
        </authorList>
    </citation>
    <scope>NUCLEOTIDE SEQUENCE</scope>
</reference>
<dbReference type="GO" id="GO:0004930">
    <property type="term" value="F:G protein-coupled receptor activity"/>
    <property type="evidence" value="ECO:0007669"/>
    <property type="project" value="UniProtKB-KW"/>
</dbReference>
<keyword evidence="4 11" id="KW-1133">Transmembrane helix</keyword>
<sequence>MDIHSYGHKRHTDSATYQEISGSFTIIVEVLMILVNCLPLFVIIRWKKYSERTTTDDLIVVLSILYILSVLVPTPLGHLSYFRDKWYGGDASCQFYQVTTNWFRLSTIFIVSILCIDKSLALHFYIKHNFTARYHGKTKLIFAIFTAITVALIVSCFPVLGFGPLRKARNKCGSWINEEPVEPKEFAFIGALLTSGYGNFLCAILTNLSMVLNLKKVKRSLYRSNNGPNQRDEIRWQLEGVVVIHSVKMVMAVSILLYITWFPALLLMTLQQAGLTVSDISVLYALLSTTLSGLLNPILYGLFDTSYRRGYKNLFKGLKQRCCCCTKVQDSIPAVSMTNGISRSRSDSTSLSRNAESNIPRSLSRISEETSGLQNDAFSDTYPLTHETIFPKRCVSGIVRTFNREINNRSADEETALLDSSPFGNPKTLEENRSSSSSLISSDLDSFDKNQSESGEDDEDEEGFEVESTF</sequence>
<dbReference type="PANTHER" id="PTHR11866">
    <property type="entry name" value="G-PROTEIN COUPLED RECEPTOR FAMILY 1 MEMBER"/>
    <property type="match status" value="1"/>
</dbReference>
<evidence type="ECO:0000259" key="12">
    <source>
        <dbReference type="PROSITE" id="PS50262"/>
    </source>
</evidence>
<proteinExistence type="predicted"/>
<evidence type="ECO:0000256" key="7">
    <source>
        <dbReference type="ARBA" id="ARBA00023170"/>
    </source>
</evidence>
<evidence type="ECO:0000256" key="6">
    <source>
        <dbReference type="ARBA" id="ARBA00023136"/>
    </source>
</evidence>
<feature type="region of interest" description="Disordered" evidence="10">
    <location>
        <begin position="339"/>
        <end position="370"/>
    </location>
</feature>
<comment type="caution">
    <text evidence="13">The sequence shown here is derived from an EMBL/GenBank/DDBJ whole genome shotgun (WGS) entry which is preliminary data.</text>
</comment>
<dbReference type="CDD" id="cd00637">
    <property type="entry name" value="7tm_classA_rhodopsin-like"/>
    <property type="match status" value="1"/>
</dbReference>
<evidence type="ECO:0000256" key="3">
    <source>
        <dbReference type="ARBA" id="ARBA00022692"/>
    </source>
</evidence>
<dbReference type="Proteomes" id="UP000596742">
    <property type="component" value="Unassembled WGS sequence"/>
</dbReference>
<organism evidence="13 14">
    <name type="scientific">Mytilus galloprovincialis</name>
    <name type="common">Mediterranean mussel</name>
    <dbReference type="NCBI Taxonomy" id="29158"/>
    <lineage>
        <taxon>Eukaryota</taxon>
        <taxon>Metazoa</taxon>
        <taxon>Spiralia</taxon>
        <taxon>Lophotrochozoa</taxon>
        <taxon>Mollusca</taxon>
        <taxon>Bivalvia</taxon>
        <taxon>Autobranchia</taxon>
        <taxon>Pteriomorphia</taxon>
        <taxon>Mytilida</taxon>
        <taxon>Mytiloidea</taxon>
        <taxon>Mytilidae</taxon>
        <taxon>Mytilinae</taxon>
        <taxon>Mytilus</taxon>
    </lineage>
</organism>
<evidence type="ECO:0000256" key="5">
    <source>
        <dbReference type="ARBA" id="ARBA00023040"/>
    </source>
</evidence>
<evidence type="ECO:0000256" key="11">
    <source>
        <dbReference type="SAM" id="Phobius"/>
    </source>
</evidence>
<evidence type="ECO:0000256" key="8">
    <source>
        <dbReference type="ARBA" id="ARBA00023180"/>
    </source>
</evidence>
<feature type="transmembrane region" description="Helical" evidence="11">
    <location>
        <begin position="102"/>
        <end position="126"/>
    </location>
</feature>
<dbReference type="Gene3D" id="1.20.1070.10">
    <property type="entry name" value="Rhodopsin 7-helix transmembrane proteins"/>
    <property type="match status" value="1"/>
</dbReference>
<feature type="transmembrane region" description="Helical" evidence="11">
    <location>
        <begin position="241"/>
        <end position="262"/>
    </location>
</feature>
<evidence type="ECO:0000256" key="2">
    <source>
        <dbReference type="ARBA" id="ARBA00022475"/>
    </source>
</evidence>
<dbReference type="InterPro" id="IPR000276">
    <property type="entry name" value="GPCR_Rhodpsn"/>
</dbReference>
<feature type="domain" description="G-protein coupled receptors family 1 profile" evidence="12">
    <location>
        <begin position="35"/>
        <end position="300"/>
    </location>
</feature>
<dbReference type="SUPFAM" id="SSF81321">
    <property type="entry name" value="Family A G protein-coupled receptor-like"/>
    <property type="match status" value="1"/>
</dbReference>
<feature type="compositionally biased region" description="Low complexity" evidence="10">
    <location>
        <begin position="434"/>
        <end position="444"/>
    </location>
</feature>
<feature type="transmembrane region" description="Helical" evidence="11">
    <location>
        <begin position="186"/>
        <end position="214"/>
    </location>
</feature>
<keyword evidence="5" id="KW-0297">G-protein coupled receptor</keyword>
<gene>
    <name evidence="13" type="ORF">MGAL_10B063102</name>
</gene>
<dbReference type="EMBL" id="UYJE01007203">
    <property type="protein sequence ID" value="VDI52615.1"/>
    <property type="molecule type" value="Genomic_DNA"/>
</dbReference>
<dbReference type="Pfam" id="PF00001">
    <property type="entry name" value="7tm_1"/>
    <property type="match status" value="1"/>
</dbReference>
<keyword evidence="3 11" id="KW-0812">Transmembrane</keyword>
<dbReference type="InterPro" id="IPR008365">
    <property type="entry name" value="Prostanoid_rcpt"/>
</dbReference>
<dbReference type="OrthoDB" id="5959154at2759"/>
<keyword evidence="8" id="KW-0325">Glycoprotein</keyword>
<evidence type="ECO:0000256" key="4">
    <source>
        <dbReference type="ARBA" id="ARBA00022989"/>
    </source>
</evidence>
<feature type="transmembrane region" description="Helical" evidence="11">
    <location>
        <begin position="58"/>
        <end position="82"/>
    </location>
</feature>
<feature type="region of interest" description="Disordered" evidence="10">
    <location>
        <begin position="417"/>
        <end position="470"/>
    </location>
</feature>
<dbReference type="PROSITE" id="PS50262">
    <property type="entry name" value="G_PROTEIN_RECEP_F1_2"/>
    <property type="match status" value="1"/>
</dbReference>
<dbReference type="InterPro" id="IPR017452">
    <property type="entry name" value="GPCR_Rhodpsn_7TM"/>
</dbReference>
<dbReference type="PRINTS" id="PR00237">
    <property type="entry name" value="GPCRRHODOPSN"/>
</dbReference>
<keyword evidence="14" id="KW-1185">Reference proteome</keyword>
<comment type="subcellular location">
    <subcellularLocation>
        <location evidence="1">Cell membrane</location>
        <topology evidence="1">Multi-pass membrane protein</topology>
    </subcellularLocation>
</comment>
<keyword evidence="7" id="KW-0675">Receptor</keyword>
<evidence type="ECO:0000256" key="1">
    <source>
        <dbReference type="ARBA" id="ARBA00004651"/>
    </source>
</evidence>
<evidence type="ECO:0000256" key="10">
    <source>
        <dbReference type="SAM" id="MobiDB-lite"/>
    </source>
</evidence>
<keyword evidence="2" id="KW-1003">Cell membrane</keyword>
<keyword evidence="6 11" id="KW-0472">Membrane</keyword>
<evidence type="ECO:0000313" key="14">
    <source>
        <dbReference type="Proteomes" id="UP000596742"/>
    </source>
</evidence>
<dbReference type="GO" id="GO:0005886">
    <property type="term" value="C:plasma membrane"/>
    <property type="evidence" value="ECO:0007669"/>
    <property type="project" value="UniProtKB-SubCell"/>
</dbReference>